<accession>A0A418CI73</accession>
<sequence length="86" mass="9520">MFHVTANKHTTRHWRPLFNLIALKHTLITMAKGNAIKEVATAVVLALGAGSIWKSYATSELKSFDEFYKELKIKTDSKATAAAADE</sequence>
<evidence type="ECO:0000313" key="2">
    <source>
        <dbReference type="Proteomes" id="UP000285712"/>
    </source>
</evidence>
<comment type="caution">
    <text evidence="1">The sequence shown here is derived from an EMBL/GenBank/DDBJ whole genome shotgun (WGS) entry which is preliminary data.</text>
</comment>
<gene>
    <name evidence="1" type="ORF">DYB35_012795</name>
</gene>
<dbReference type="EMBL" id="QUTG01008625">
    <property type="protein sequence ID" value="RHY80449.1"/>
    <property type="molecule type" value="Genomic_DNA"/>
</dbReference>
<proteinExistence type="predicted"/>
<reference evidence="1 2" key="1">
    <citation type="submission" date="2018-08" db="EMBL/GenBank/DDBJ databases">
        <title>Aphanomyces genome sequencing and annotation.</title>
        <authorList>
            <person name="Minardi D."/>
            <person name="Oidtmann B."/>
            <person name="Van Der Giezen M."/>
            <person name="Studholme D.J."/>
        </authorList>
    </citation>
    <scope>NUCLEOTIDE SEQUENCE [LARGE SCALE GENOMIC DNA]</scope>
    <source>
        <strain evidence="1 2">Sv</strain>
    </source>
</reference>
<dbReference type="VEuPathDB" id="FungiDB:H257_13234"/>
<dbReference type="Proteomes" id="UP000285712">
    <property type="component" value="Unassembled WGS sequence"/>
</dbReference>
<evidence type="ECO:0000313" key="1">
    <source>
        <dbReference type="EMBL" id="RHY80449.1"/>
    </source>
</evidence>
<name>A0A418CI73_APHAT</name>
<organism evidence="1 2">
    <name type="scientific">Aphanomyces astaci</name>
    <name type="common">Crayfish plague agent</name>
    <dbReference type="NCBI Taxonomy" id="112090"/>
    <lineage>
        <taxon>Eukaryota</taxon>
        <taxon>Sar</taxon>
        <taxon>Stramenopiles</taxon>
        <taxon>Oomycota</taxon>
        <taxon>Saprolegniomycetes</taxon>
        <taxon>Saprolegniales</taxon>
        <taxon>Verrucalvaceae</taxon>
        <taxon>Aphanomyces</taxon>
    </lineage>
</organism>
<protein>
    <submittedName>
        <fullName evidence="1">Uncharacterized protein</fullName>
    </submittedName>
</protein>
<dbReference type="AlphaFoldDB" id="A0A418CI73"/>